<reference evidence="1" key="1">
    <citation type="journal article" date="2020" name="Stud. Mycol.">
        <title>101 Dothideomycetes genomes: a test case for predicting lifestyles and emergence of pathogens.</title>
        <authorList>
            <person name="Haridas S."/>
            <person name="Albert R."/>
            <person name="Binder M."/>
            <person name="Bloem J."/>
            <person name="Labutti K."/>
            <person name="Salamov A."/>
            <person name="Andreopoulos B."/>
            <person name="Baker S."/>
            <person name="Barry K."/>
            <person name="Bills G."/>
            <person name="Bluhm B."/>
            <person name="Cannon C."/>
            <person name="Castanera R."/>
            <person name="Culley D."/>
            <person name="Daum C."/>
            <person name="Ezra D."/>
            <person name="Gonzalez J."/>
            <person name="Henrissat B."/>
            <person name="Kuo A."/>
            <person name="Liang C."/>
            <person name="Lipzen A."/>
            <person name="Lutzoni F."/>
            <person name="Magnuson J."/>
            <person name="Mondo S."/>
            <person name="Nolan M."/>
            <person name="Ohm R."/>
            <person name="Pangilinan J."/>
            <person name="Park H.-J."/>
            <person name="Ramirez L."/>
            <person name="Alfaro M."/>
            <person name="Sun H."/>
            <person name="Tritt A."/>
            <person name="Yoshinaga Y."/>
            <person name="Zwiers L.-H."/>
            <person name="Turgeon B."/>
            <person name="Goodwin S."/>
            <person name="Spatafora J."/>
            <person name="Crous P."/>
            <person name="Grigoriev I."/>
        </authorList>
    </citation>
    <scope>NUCLEOTIDE SEQUENCE</scope>
    <source>
        <strain evidence="1">CBS 113979</strain>
    </source>
</reference>
<evidence type="ECO:0000313" key="1">
    <source>
        <dbReference type="EMBL" id="KAF1986853.1"/>
    </source>
</evidence>
<name>A0A6G1H0V0_9PEZI</name>
<evidence type="ECO:0000313" key="2">
    <source>
        <dbReference type="Proteomes" id="UP000800041"/>
    </source>
</evidence>
<accession>A0A6G1H0V0</accession>
<proteinExistence type="predicted"/>
<dbReference type="EMBL" id="ML977155">
    <property type="protein sequence ID" value="KAF1986853.1"/>
    <property type="molecule type" value="Genomic_DNA"/>
</dbReference>
<dbReference type="AlphaFoldDB" id="A0A6G1H0V0"/>
<protein>
    <submittedName>
        <fullName evidence="1">Uncharacterized protein</fullName>
    </submittedName>
</protein>
<organism evidence="1 2">
    <name type="scientific">Aulographum hederae CBS 113979</name>
    <dbReference type="NCBI Taxonomy" id="1176131"/>
    <lineage>
        <taxon>Eukaryota</taxon>
        <taxon>Fungi</taxon>
        <taxon>Dikarya</taxon>
        <taxon>Ascomycota</taxon>
        <taxon>Pezizomycotina</taxon>
        <taxon>Dothideomycetes</taxon>
        <taxon>Pleosporomycetidae</taxon>
        <taxon>Aulographales</taxon>
        <taxon>Aulographaceae</taxon>
    </lineage>
</organism>
<sequence length="256" mass="28486">MYSDLDHQFFLRQPEADAFANFANAISNDNKTLPDTCGLGDRETVAMMMTGTTREYFAAAALTRLLWHKCDAREMLRHLTLLNQDWSRLQLLEESKKNALLYKDAMDPTRALRTINATIADTFASVAGNQACSQTLSVLIPLRVAETVFGVFSFLIPYSLHAQALSEMVQVAYEGIIASFSMYTTPGDWNVMWKSPPDTPVMMLGVKALHPTGSAPNIQTFPQAKFWISPRLTRAVHREPGSPPTQEIVVEGVVCI</sequence>
<keyword evidence="2" id="KW-1185">Reference proteome</keyword>
<dbReference type="Proteomes" id="UP000800041">
    <property type="component" value="Unassembled WGS sequence"/>
</dbReference>
<gene>
    <name evidence="1" type="ORF">K402DRAFT_393482</name>
</gene>